<gene>
    <name evidence="1" type="ORF">Tci_387065</name>
</gene>
<dbReference type="EMBL" id="BKCJ010155660">
    <property type="protein sequence ID" value="GEY15091.1"/>
    <property type="molecule type" value="Genomic_DNA"/>
</dbReference>
<dbReference type="AlphaFoldDB" id="A0A699HFH0"/>
<name>A0A699HFH0_TANCI</name>
<comment type="caution">
    <text evidence="1">The sequence shown here is derived from an EMBL/GenBank/DDBJ whole genome shotgun (WGS) entry which is preliminary data.</text>
</comment>
<organism evidence="1">
    <name type="scientific">Tanacetum cinerariifolium</name>
    <name type="common">Dalmatian daisy</name>
    <name type="synonym">Chrysanthemum cinerariifolium</name>
    <dbReference type="NCBI Taxonomy" id="118510"/>
    <lineage>
        <taxon>Eukaryota</taxon>
        <taxon>Viridiplantae</taxon>
        <taxon>Streptophyta</taxon>
        <taxon>Embryophyta</taxon>
        <taxon>Tracheophyta</taxon>
        <taxon>Spermatophyta</taxon>
        <taxon>Magnoliopsida</taxon>
        <taxon>eudicotyledons</taxon>
        <taxon>Gunneridae</taxon>
        <taxon>Pentapetalae</taxon>
        <taxon>asterids</taxon>
        <taxon>campanulids</taxon>
        <taxon>Asterales</taxon>
        <taxon>Asteraceae</taxon>
        <taxon>Asteroideae</taxon>
        <taxon>Anthemideae</taxon>
        <taxon>Anthemidinae</taxon>
        <taxon>Tanacetum</taxon>
    </lineage>
</organism>
<reference evidence="1" key="1">
    <citation type="journal article" date="2019" name="Sci. Rep.">
        <title>Draft genome of Tanacetum cinerariifolium, the natural source of mosquito coil.</title>
        <authorList>
            <person name="Yamashiro T."/>
            <person name="Shiraishi A."/>
            <person name="Satake H."/>
            <person name="Nakayama K."/>
        </authorList>
    </citation>
    <scope>NUCLEOTIDE SEQUENCE</scope>
</reference>
<evidence type="ECO:0000313" key="1">
    <source>
        <dbReference type="EMBL" id="GEY15091.1"/>
    </source>
</evidence>
<accession>A0A699HFH0</accession>
<proteinExistence type="predicted"/>
<sequence length="75" mass="8540">MLEALHRSNLEVSGAEYVRKEVPFHVLPTLSLLNLESSLTSFADLQSVLYEEEKTAYHQAILQNMRLGDYKGRST</sequence>
<protein>
    <submittedName>
        <fullName evidence="1">Lys-63-specific deubiquitinase BRCC36-like</fullName>
    </submittedName>
</protein>